<feature type="domain" description="F-box associated beta-propeller type 3" evidence="1">
    <location>
        <begin position="19"/>
        <end position="205"/>
    </location>
</feature>
<dbReference type="PANTHER" id="PTHR31672">
    <property type="entry name" value="BNACNNG10540D PROTEIN"/>
    <property type="match status" value="1"/>
</dbReference>
<dbReference type="InterPro" id="IPR050796">
    <property type="entry name" value="SCF_F-box_component"/>
</dbReference>
<dbReference type="Pfam" id="PF08268">
    <property type="entry name" value="FBA_3"/>
    <property type="match status" value="1"/>
</dbReference>
<evidence type="ECO:0000313" key="3">
    <source>
        <dbReference type="Proteomes" id="UP001408789"/>
    </source>
</evidence>
<dbReference type="SUPFAM" id="SSF50965">
    <property type="entry name" value="Galactose oxidase, central domain"/>
    <property type="match status" value="1"/>
</dbReference>
<dbReference type="InterPro" id="IPR013187">
    <property type="entry name" value="F-box-assoc_dom_typ3"/>
</dbReference>
<dbReference type="Proteomes" id="UP001408789">
    <property type="component" value="Unassembled WGS sequence"/>
</dbReference>
<protein>
    <recommendedName>
        <fullName evidence="1">F-box associated beta-propeller type 3 domain-containing protein</fullName>
    </recommendedName>
</protein>
<organism evidence="2 3">
    <name type="scientific">Deinandra increscens subsp. villosa</name>
    <dbReference type="NCBI Taxonomy" id="3103831"/>
    <lineage>
        <taxon>Eukaryota</taxon>
        <taxon>Viridiplantae</taxon>
        <taxon>Streptophyta</taxon>
        <taxon>Embryophyta</taxon>
        <taxon>Tracheophyta</taxon>
        <taxon>Spermatophyta</taxon>
        <taxon>Magnoliopsida</taxon>
        <taxon>eudicotyledons</taxon>
        <taxon>Gunneridae</taxon>
        <taxon>Pentapetalae</taxon>
        <taxon>asterids</taxon>
        <taxon>campanulids</taxon>
        <taxon>Asterales</taxon>
        <taxon>Asteraceae</taxon>
        <taxon>Asteroideae</taxon>
        <taxon>Heliantheae alliance</taxon>
        <taxon>Madieae</taxon>
        <taxon>Madiinae</taxon>
        <taxon>Deinandra</taxon>
    </lineage>
</organism>
<dbReference type="NCBIfam" id="TIGR01640">
    <property type="entry name" value="F_box_assoc_1"/>
    <property type="match status" value="1"/>
</dbReference>
<sequence length="251" mass="27889">MGFLNDMFSSAKAFRPPVIIAGSVNGLICLYNRFVHETYVLNPIFEEYTILPKPRPKNNTEVVLSCGFGVSASGKYKEHKVYKVIRICCKKVSLDPYTIKAPKIEVYTLGTGQWRSLGRENPNYHLTNLQGPLKSAGLFLNSHVYWIADDQIYDFDLVTETFELLPSPPQDIRDASYHTLAVVKGRLSRISSSTSRFSVWVMKEGSWCKLMKNVDGAAAGSEAFKTPAGVKATVALLCFDLTAAHLQSPSL</sequence>
<evidence type="ECO:0000313" key="2">
    <source>
        <dbReference type="EMBL" id="KAK9060149.1"/>
    </source>
</evidence>
<name>A0AAP0GTT8_9ASTR</name>
<keyword evidence="3" id="KW-1185">Reference proteome</keyword>
<dbReference type="InterPro" id="IPR011043">
    <property type="entry name" value="Gal_Oxase/kelch_b-propeller"/>
</dbReference>
<accession>A0AAP0GTT8</accession>
<dbReference type="EMBL" id="JBCNJP010000020">
    <property type="protein sequence ID" value="KAK9060149.1"/>
    <property type="molecule type" value="Genomic_DNA"/>
</dbReference>
<proteinExistence type="predicted"/>
<reference evidence="2 3" key="1">
    <citation type="submission" date="2024-04" db="EMBL/GenBank/DDBJ databases">
        <title>The reference genome of an endangered Asteraceae, Deinandra increscens subsp. villosa, native to the Central Coast of California.</title>
        <authorList>
            <person name="Guilliams M."/>
            <person name="Hasenstab-Lehman K."/>
            <person name="Meyer R."/>
            <person name="Mcevoy S."/>
        </authorList>
    </citation>
    <scope>NUCLEOTIDE SEQUENCE [LARGE SCALE GENOMIC DNA]</scope>
    <source>
        <tissue evidence="2">Leaf</tissue>
    </source>
</reference>
<dbReference type="InterPro" id="IPR017451">
    <property type="entry name" value="F-box-assoc_interact_dom"/>
</dbReference>
<dbReference type="AlphaFoldDB" id="A0AAP0GTT8"/>
<gene>
    <name evidence="2" type="ORF">SSX86_020853</name>
</gene>
<evidence type="ECO:0000259" key="1">
    <source>
        <dbReference type="Pfam" id="PF08268"/>
    </source>
</evidence>
<dbReference type="PANTHER" id="PTHR31672:SF13">
    <property type="entry name" value="F-BOX PROTEIN CPR30-LIKE"/>
    <property type="match status" value="1"/>
</dbReference>
<comment type="caution">
    <text evidence="2">The sequence shown here is derived from an EMBL/GenBank/DDBJ whole genome shotgun (WGS) entry which is preliminary data.</text>
</comment>